<evidence type="ECO:0000256" key="5">
    <source>
        <dbReference type="ARBA" id="ARBA00022842"/>
    </source>
</evidence>
<dbReference type="Proteomes" id="UP000189177">
    <property type="component" value="Unassembled WGS sequence"/>
</dbReference>
<feature type="transmembrane region" description="Helical" evidence="9">
    <location>
        <begin position="286"/>
        <end position="306"/>
    </location>
</feature>
<dbReference type="InterPro" id="IPR006668">
    <property type="entry name" value="Mg_transptr_MgtE_intracell_dom"/>
</dbReference>
<protein>
    <recommendedName>
        <fullName evidence="9">Magnesium transporter MgtE</fullName>
    </recommendedName>
</protein>
<reference evidence="11 12" key="1">
    <citation type="submission" date="2017-02" db="EMBL/GenBank/DDBJ databases">
        <title>Genomic diversity within the haloalkaliphilic genus Thioalkalivibrio.</title>
        <authorList>
            <person name="Ahn A.-C."/>
            <person name="Meier-Kolthoff J."/>
            <person name="Overmars L."/>
            <person name="Richter M."/>
            <person name="Woyke T."/>
            <person name="Sorokin D.Y."/>
            <person name="Muyzer G."/>
        </authorList>
    </citation>
    <scope>NUCLEOTIDE SEQUENCE [LARGE SCALE GENOMIC DNA]</scope>
    <source>
        <strain evidence="11 12">HL17</strain>
    </source>
</reference>
<keyword evidence="6 9" id="KW-1133">Transmembrane helix</keyword>
<keyword evidence="3 9" id="KW-0813">Transport</keyword>
<dbReference type="RefSeq" id="WP_018946334.1">
    <property type="nucleotide sequence ID" value="NZ_MUZR01000007.1"/>
</dbReference>
<feature type="transmembrane region" description="Helical" evidence="9">
    <location>
        <begin position="386"/>
        <end position="412"/>
    </location>
</feature>
<evidence type="ECO:0000256" key="4">
    <source>
        <dbReference type="ARBA" id="ARBA00022692"/>
    </source>
</evidence>
<feature type="domain" description="CBS" evidence="10">
    <location>
        <begin position="201"/>
        <end position="258"/>
    </location>
</feature>
<dbReference type="STRING" id="252474.B1A74_02680"/>
<dbReference type="Gene3D" id="3.10.580.10">
    <property type="entry name" value="CBS-domain"/>
    <property type="match status" value="1"/>
</dbReference>
<comment type="subcellular location">
    <subcellularLocation>
        <location evidence="9">Cell membrane</location>
        <topology evidence="9">Multi-pass membrane protein</topology>
    </subcellularLocation>
    <subcellularLocation>
        <location evidence="1">Membrane</location>
        <topology evidence="1">Multi-pass membrane protein</topology>
    </subcellularLocation>
</comment>
<keyword evidence="9" id="KW-1003">Cell membrane</keyword>
<evidence type="ECO:0000256" key="3">
    <source>
        <dbReference type="ARBA" id="ARBA00022448"/>
    </source>
</evidence>
<dbReference type="InterPro" id="IPR006667">
    <property type="entry name" value="SLC41_membr_dom"/>
</dbReference>
<keyword evidence="5 9" id="KW-0460">Magnesium</keyword>
<keyword evidence="4 9" id="KW-0812">Transmembrane</keyword>
<dbReference type="SMART" id="SM00924">
    <property type="entry name" value="MgtE_N"/>
    <property type="match status" value="1"/>
</dbReference>
<feature type="transmembrane region" description="Helical" evidence="9">
    <location>
        <begin position="424"/>
        <end position="450"/>
    </location>
</feature>
<evidence type="ECO:0000313" key="12">
    <source>
        <dbReference type="Proteomes" id="UP000189177"/>
    </source>
</evidence>
<dbReference type="PANTHER" id="PTHR41394">
    <property type="entry name" value="MAGNESIUM TRANSPORTER MGTE"/>
    <property type="match status" value="1"/>
</dbReference>
<keyword evidence="12" id="KW-1185">Reference proteome</keyword>
<dbReference type="SUPFAM" id="SSF54631">
    <property type="entry name" value="CBS-domain pair"/>
    <property type="match status" value="1"/>
</dbReference>
<dbReference type="GO" id="GO:0046872">
    <property type="term" value="F:metal ion binding"/>
    <property type="evidence" value="ECO:0007669"/>
    <property type="project" value="UniProtKB-KW"/>
</dbReference>
<dbReference type="Pfam" id="PF00571">
    <property type="entry name" value="CBS"/>
    <property type="match status" value="2"/>
</dbReference>
<dbReference type="PROSITE" id="PS51371">
    <property type="entry name" value="CBS"/>
    <property type="match status" value="2"/>
</dbReference>
<comment type="subunit">
    <text evidence="9">Homodimer.</text>
</comment>
<dbReference type="NCBIfam" id="TIGR00400">
    <property type="entry name" value="mgtE"/>
    <property type="match status" value="1"/>
</dbReference>
<dbReference type="InterPro" id="IPR038076">
    <property type="entry name" value="MgtE_N_sf"/>
</dbReference>
<dbReference type="AlphaFoldDB" id="A0A1V3A124"/>
<proteinExistence type="inferred from homology"/>
<dbReference type="InterPro" id="IPR000644">
    <property type="entry name" value="CBS_dom"/>
</dbReference>
<evidence type="ECO:0000256" key="8">
    <source>
        <dbReference type="PROSITE-ProRule" id="PRU00703"/>
    </source>
</evidence>
<dbReference type="Gene3D" id="1.10.357.20">
    <property type="entry name" value="SLC41 divalent cation transporters, integral membrane domain"/>
    <property type="match status" value="1"/>
</dbReference>
<dbReference type="GO" id="GO:0015095">
    <property type="term" value="F:magnesium ion transmembrane transporter activity"/>
    <property type="evidence" value="ECO:0007669"/>
    <property type="project" value="UniProtKB-UniRule"/>
</dbReference>
<evidence type="ECO:0000256" key="7">
    <source>
        <dbReference type="ARBA" id="ARBA00023136"/>
    </source>
</evidence>
<dbReference type="CDD" id="cd04606">
    <property type="entry name" value="CBS_pair_Mg_transporter"/>
    <property type="match status" value="1"/>
</dbReference>
<feature type="domain" description="CBS" evidence="10">
    <location>
        <begin position="138"/>
        <end position="200"/>
    </location>
</feature>
<dbReference type="PANTHER" id="PTHR41394:SF8">
    <property type="entry name" value="MAGNESIUM TRANSPORTER MGTE"/>
    <property type="match status" value="1"/>
</dbReference>
<comment type="similarity">
    <text evidence="2 9">Belongs to the SLC41A transporter family.</text>
</comment>
<dbReference type="OrthoDB" id="9790355at2"/>
<dbReference type="SUPFAM" id="SSF158791">
    <property type="entry name" value="MgtE N-terminal domain-like"/>
    <property type="match status" value="1"/>
</dbReference>
<evidence type="ECO:0000259" key="10">
    <source>
        <dbReference type="PROSITE" id="PS51371"/>
    </source>
</evidence>
<gene>
    <name evidence="11" type="ORF">B1A74_02680</name>
</gene>
<dbReference type="Gene3D" id="1.25.60.10">
    <property type="entry name" value="MgtE N-terminal domain-like"/>
    <property type="match status" value="1"/>
</dbReference>
<evidence type="ECO:0000256" key="6">
    <source>
        <dbReference type="ARBA" id="ARBA00022989"/>
    </source>
</evidence>
<dbReference type="Pfam" id="PF01769">
    <property type="entry name" value="MgtE"/>
    <property type="match status" value="1"/>
</dbReference>
<dbReference type="InterPro" id="IPR046342">
    <property type="entry name" value="CBS_dom_sf"/>
</dbReference>
<evidence type="ECO:0000313" key="11">
    <source>
        <dbReference type="EMBL" id="OOC11050.1"/>
    </source>
</evidence>
<keyword evidence="9" id="KW-0479">Metal-binding</keyword>
<dbReference type="InterPro" id="IPR036739">
    <property type="entry name" value="SLC41_membr_dom_sf"/>
</dbReference>
<dbReference type="SUPFAM" id="SSF161093">
    <property type="entry name" value="MgtE membrane domain-like"/>
    <property type="match status" value="1"/>
</dbReference>
<feature type="transmembrane region" description="Helical" evidence="9">
    <location>
        <begin position="312"/>
        <end position="332"/>
    </location>
</feature>
<feature type="transmembrane region" description="Helical" evidence="9">
    <location>
        <begin position="360"/>
        <end position="380"/>
    </location>
</feature>
<comment type="function">
    <text evidence="9">Acts as a magnesium transporter.</text>
</comment>
<keyword evidence="8" id="KW-0129">CBS domain</keyword>
<dbReference type="Pfam" id="PF03448">
    <property type="entry name" value="MgtE_N"/>
    <property type="match status" value="1"/>
</dbReference>
<dbReference type="SMART" id="SM00116">
    <property type="entry name" value="CBS"/>
    <property type="match status" value="1"/>
</dbReference>
<dbReference type="EMBL" id="MUZR01000007">
    <property type="protein sequence ID" value="OOC11050.1"/>
    <property type="molecule type" value="Genomic_DNA"/>
</dbReference>
<accession>A0A1V3A124</accession>
<dbReference type="GO" id="GO:0005886">
    <property type="term" value="C:plasma membrane"/>
    <property type="evidence" value="ECO:0007669"/>
    <property type="project" value="UniProtKB-SubCell"/>
</dbReference>
<evidence type="ECO:0000256" key="9">
    <source>
        <dbReference type="RuleBase" id="RU362011"/>
    </source>
</evidence>
<evidence type="ECO:0000256" key="2">
    <source>
        <dbReference type="ARBA" id="ARBA00009749"/>
    </source>
</evidence>
<keyword evidence="7 9" id="KW-0472">Membrane</keyword>
<dbReference type="InterPro" id="IPR006669">
    <property type="entry name" value="MgtE_transporter"/>
</dbReference>
<organism evidence="11 12">
    <name type="scientific">Thioalkalivibrio halophilus</name>
    <dbReference type="NCBI Taxonomy" id="252474"/>
    <lineage>
        <taxon>Bacteria</taxon>
        <taxon>Pseudomonadati</taxon>
        <taxon>Pseudomonadota</taxon>
        <taxon>Gammaproteobacteria</taxon>
        <taxon>Chromatiales</taxon>
        <taxon>Ectothiorhodospiraceae</taxon>
        <taxon>Thioalkalivibrio</taxon>
    </lineage>
</organism>
<evidence type="ECO:0000256" key="1">
    <source>
        <dbReference type="ARBA" id="ARBA00004141"/>
    </source>
</evidence>
<comment type="caution">
    <text evidence="11">The sequence shown here is derived from an EMBL/GenBank/DDBJ whole genome shotgun (WGS) entry which is preliminary data.</text>
</comment>
<sequence>MEHNLEQSIIELRELVRLDDRDSLDELLDYMRIQDIAHALMELPSDDVAPIFNRLHPGRKADVFAYLDIPFQLRLLNASSREDARFLLSEMETDDLTALLQTLDAERLREYLRLLPFRAIRRALKQLNYPEESVGRVMSPSVVAVDPDWTLKRALAHVRRTGDEHSNNVIFVVDDDRTLLAAIPIRRFLRAEPDSPVRSLIDDESPYTVQVDADRVEAARRIQHYDIESLPVVGDNGELLGVVTVDDVMDVIEAESTEDFHKLGSVGNLPLSPRQASPFLLYRKRVGWLLGLVAFNTLGALMISQYEEAIEAVAVLVFFLPLIIGSAGNAGAQSSTLMVRAMATGEVTARDWLRLWAKELGVATTIGVSMGIAVSLLGLWRGGTEIAMLVALAMTLVVTGASMVGMLLPLLLDWLKLDPATASVPLVTAIADLGGIAIYFSLAVAMLGLATPA</sequence>
<name>A0A1V3A124_9GAMM</name>